<keyword evidence="1" id="KW-0472">Membrane</keyword>
<keyword evidence="1" id="KW-0812">Transmembrane</keyword>
<dbReference type="KEGG" id="nli:G3M70_06095"/>
<gene>
    <name evidence="2" type="ORF">G3M70_06095</name>
</gene>
<name>A0A7T0BV16_9BACT</name>
<keyword evidence="1" id="KW-1133">Transmembrane helix</keyword>
<evidence type="ECO:0000256" key="1">
    <source>
        <dbReference type="SAM" id="Phobius"/>
    </source>
</evidence>
<dbReference type="EMBL" id="CP048685">
    <property type="protein sequence ID" value="QPJ61480.1"/>
    <property type="molecule type" value="Genomic_DNA"/>
</dbReference>
<dbReference type="Proteomes" id="UP000594688">
    <property type="component" value="Chromosome"/>
</dbReference>
<evidence type="ECO:0000313" key="3">
    <source>
        <dbReference type="Proteomes" id="UP000594688"/>
    </source>
</evidence>
<protein>
    <submittedName>
        <fullName evidence="2">Uncharacterized protein</fullName>
    </submittedName>
</protein>
<feature type="transmembrane region" description="Helical" evidence="1">
    <location>
        <begin position="7"/>
        <end position="25"/>
    </location>
</feature>
<organism evidence="2 3">
    <name type="scientific">Candidatus Nitronauta litoralis</name>
    <dbReference type="NCBI Taxonomy" id="2705533"/>
    <lineage>
        <taxon>Bacteria</taxon>
        <taxon>Pseudomonadati</taxon>
        <taxon>Nitrospinota/Tectimicrobiota group</taxon>
        <taxon>Nitrospinota</taxon>
        <taxon>Nitrospinia</taxon>
        <taxon>Nitrospinales</taxon>
        <taxon>Nitrospinaceae</taxon>
        <taxon>Candidatus Nitronauta</taxon>
    </lineage>
</organism>
<sequence length="134" mass="15203">MYDALRSKLIVVWILLGAGLMWWVLENYPSGPKKGPHPGNEAACAAMGIEGVKEGLIDEVEDDYSVVYVTDRWDQVIESQKDQIGYYFALCKSPNEVTEIRRASDDSLLRTFVIDLDYRMQRGLPIDHLIPGQK</sequence>
<evidence type="ECO:0000313" key="2">
    <source>
        <dbReference type="EMBL" id="QPJ61480.1"/>
    </source>
</evidence>
<accession>A0A7T0BV16</accession>
<reference evidence="2 3" key="1">
    <citation type="submission" date="2020-02" db="EMBL/GenBank/DDBJ databases">
        <title>Genomic and physiological characterization of two novel Nitrospinaceae genera.</title>
        <authorList>
            <person name="Mueller A.J."/>
            <person name="Jung M.-Y."/>
            <person name="Strachan C.R."/>
            <person name="Herbold C.W."/>
            <person name="Kirkegaard R.H."/>
            <person name="Daims H."/>
        </authorList>
    </citation>
    <scope>NUCLEOTIDE SEQUENCE [LARGE SCALE GENOMIC DNA]</scope>
    <source>
        <strain evidence="2">EB</strain>
    </source>
</reference>
<dbReference type="AlphaFoldDB" id="A0A7T0BV16"/>
<proteinExistence type="predicted"/>